<keyword evidence="5" id="KW-1185">Reference proteome</keyword>
<sequence length="333" mass="37999">MRAAENCNVNAVSLLIEHGANVTLHDEDGDTALHYTASEQRCLDKTQMQQTIVTLLTAGASCLSKNSHGVTPLLTAARPEITKEQKIDALELLGASLSLDQYDLGGFRFIKHGMKERFADPFKTVLKRQMEPIEAYQNRKESQTLEELAEIESDENAMIMESLVVKERILGRNSENLLKSIRCAATYYEHHPFSPCKCIRLYRHAMKIARCCNQSATFDLNHITKLLESWLENGLPKEEPYFELLDQTVLDHDYELQRKVTKEQDQSLFYSFLRILQMLSGKKFGFNNHVNAINYKGDNALHIAVTLRPWNGEHIHLLIEMLEVLFDGGAHHD</sequence>
<evidence type="ECO:0000256" key="1">
    <source>
        <dbReference type="ARBA" id="ARBA00022737"/>
    </source>
</evidence>
<dbReference type="PROSITE" id="PS50088">
    <property type="entry name" value="ANK_REPEAT"/>
    <property type="match status" value="1"/>
</dbReference>
<dbReference type="InterPro" id="IPR002110">
    <property type="entry name" value="Ankyrin_rpt"/>
</dbReference>
<evidence type="ECO:0000256" key="2">
    <source>
        <dbReference type="ARBA" id="ARBA00023043"/>
    </source>
</evidence>
<accession>A0ABN8R068</accession>
<dbReference type="SUPFAM" id="SSF48403">
    <property type="entry name" value="Ankyrin repeat"/>
    <property type="match status" value="1"/>
</dbReference>
<dbReference type="InterPro" id="IPR050745">
    <property type="entry name" value="Multifunctional_regulatory"/>
</dbReference>
<evidence type="ECO:0000256" key="3">
    <source>
        <dbReference type="PROSITE-ProRule" id="PRU00023"/>
    </source>
</evidence>
<keyword evidence="1" id="KW-0677">Repeat</keyword>
<dbReference type="Pfam" id="PF12796">
    <property type="entry name" value="Ank_2"/>
    <property type="match status" value="1"/>
</dbReference>
<dbReference type="PANTHER" id="PTHR24189">
    <property type="entry name" value="MYOTROPHIN"/>
    <property type="match status" value="1"/>
</dbReference>
<name>A0ABN8R068_9CNID</name>
<reference evidence="4 5" key="1">
    <citation type="submission" date="2022-05" db="EMBL/GenBank/DDBJ databases">
        <authorList>
            <consortium name="Genoscope - CEA"/>
            <person name="William W."/>
        </authorList>
    </citation>
    <scope>NUCLEOTIDE SEQUENCE [LARGE SCALE GENOMIC DNA]</scope>
</reference>
<evidence type="ECO:0000313" key="4">
    <source>
        <dbReference type="EMBL" id="CAH3171322.1"/>
    </source>
</evidence>
<feature type="repeat" description="ANK" evidence="3">
    <location>
        <begin position="1"/>
        <end position="27"/>
    </location>
</feature>
<proteinExistence type="predicted"/>
<dbReference type="InterPro" id="IPR036770">
    <property type="entry name" value="Ankyrin_rpt-contain_sf"/>
</dbReference>
<dbReference type="EMBL" id="CALNXI010001525">
    <property type="protein sequence ID" value="CAH3171322.1"/>
    <property type="molecule type" value="Genomic_DNA"/>
</dbReference>
<dbReference type="Gene3D" id="1.25.40.20">
    <property type="entry name" value="Ankyrin repeat-containing domain"/>
    <property type="match status" value="1"/>
</dbReference>
<keyword evidence="2 3" id="KW-0040">ANK repeat</keyword>
<protein>
    <submittedName>
        <fullName evidence="4">Uncharacterized protein</fullName>
    </submittedName>
</protein>
<gene>
    <name evidence="4" type="ORF">PEVE_00007825</name>
</gene>
<organism evidence="4 5">
    <name type="scientific">Porites evermanni</name>
    <dbReference type="NCBI Taxonomy" id="104178"/>
    <lineage>
        <taxon>Eukaryota</taxon>
        <taxon>Metazoa</taxon>
        <taxon>Cnidaria</taxon>
        <taxon>Anthozoa</taxon>
        <taxon>Hexacorallia</taxon>
        <taxon>Scleractinia</taxon>
        <taxon>Fungiina</taxon>
        <taxon>Poritidae</taxon>
        <taxon>Porites</taxon>
    </lineage>
</organism>
<dbReference type="Proteomes" id="UP001159427">
    <property type="component" value="Unassembled WGS sequence"/>
</dbReference>
<evidence type="ECO:0000313" key="5">
    <source>
        <dbReference type="Proteomes" id="UP001159427"/>
    </source>
</evidence>
<dbReference type="PANTHER" id="PTHR24189:SF72">
    <property type="entry name" value="ANKYRIN REPEAT-CONTAINING DOMAIN-CONTAINING PROTEIN"/>
    <property type="match status" value="1"/>
</dbReference>
<comment type="caution">
    <text evidence="4">The sequence shown here is derived from an EMBL/GenBank/DDBJ whole genome shotgun (WGS) entry which is preliminary data.</text>
</comment>